<proteinExistence type="inferred from homology"/>
<comment type="caution">
    <text evidence="7">The sequence shown here is derived from an EMBL/GenBank/DDBJ whole genome shotgun (WGS) entry which is preliminary data.</text>
</comment>
<dbReference type="RefSeq" id="WP_138723801.1">
    <property type="nucleotide sequence ID" value="NZ_SSHJ02000007.1"/>
</dbReference>
<evidence type="ECO:0000259" key="6">
    <source>
        <dbReference type="Pfam" id="PF08281"/>
    </source>
</evidence>
<dbReference type="Gene3D" id="1.10.10.10">
    <property type="entry name" value="Winged helix-like DNA-binding domain superfamily/Winged helix DNA-binding domain"/>
    <property type="match status" value="1"/>
</dbReference>
<dbReference type="Pfam" id="PF04542">
    <property type="entry name" value="Sigma70_r2"/>
    <property type="match status" value="1"/>
</dbReference>
<dbReference type="PANTHER" id="PTHR43133">
    <property type="entry name" value="RNA POLYMERASE ECF-TYPE SIGMA FACTO"/>
    <property type="match status" value="1"/>
</dbReference>
<dbReference type="SUPFAM" id="SSF88659">
    <property type="entry name" value="Sigma3 and sigma4 domains of RNA polymerase sigma factors"/>
    <property type="match status" value="1"/>
</dbReference>
<dbReference type="SUPFAM" id="SSF88946">
    <property type="entry name" value="Sigma2 domain of RNA polymerase sigma factors"/>
    <property type="match status" value="1"/>
</dbReference>
<protein>
    <submittedName>
        <fullName evidence="7">RNA polymerase sigma factor</fullName>
    </submittedName>
</protein>
<reference evidence="7 8" key="1">
    <citation type="submission" date="2024-12" db="EMBL/GenBank/DDBJ databases">
        <authorList>
            <person name="Hu S."/>
        </authorList>
    </citation>
    <scope>NUCLEOTIDE SEQUENCE [LARGE SCALE GENOMIC DNA]</scope>
    <source>
        <strain evidence="7 8">THG-T11</strain>
    </source>
</reference>
<dbReference type="InterPro" id="IPR007627">
    <property type="entry name" value="RNA_pol_sigma70_r2"/>
</dbReference>
<dbReference type="InterPro" id="IPR014327">
    <property type="entry name" value="RNA_pol_sigma70_bacteroid"/>
</dbReference>
<evidence type="ECO:0000256" key="4">
    <source>
        <dbReference type="ARBA" id="ARBA00023163"/>
    </source>
</evidence>
<sequence length="196" mass="22927">MCPSIILTAAQIKDFKNGSEIVFREIYLYFSPKVYRFAFNFLKEKQHSEEIVQETFLSLWENRHKFEEGKPLEPYLFTIAKRLVLDQLRKKISTDTLRGKLLAAIAEQHNETEERIIFSDMLVFAEKAIKDLPQQQQVVFRLSRLEGLSYDEIALRLNLSKNTVKNHLCVAVKKLRTSFSNQEITFLLLLTIIVSK</sequence>
<dbReference type="NCBIfam" id="TIGR02937">
    <property type="entry name" value="sigma70-ECF"/>
    <property type="match status" value="1"/>
</dbReference>
<evidence type="ECO:0000256" key="1">
    <source>
        <dbReference type="ARBA" id="ARBA00010641"/>
    </source>
</evidence>
<keyword evidence="8" id="KW-1185">Reference proteome</keyword>
<dbReference type="InterPro" id="IPR013324">
    <property type="entry name" value="RNA_pol_sigma_r3/r4-like"/>
</dbReference>
<name>A0ABW9J9E4_9SPHI</name>
<gene>
    <name evidence="7" type="ORF">E6A44_014085</name>
</gene>
<evidence type="ECO:0000313" key="8">
    <source>
        <dbReference type="Proteomes" id="UP001517247"/>
    </source>
</evidence>
<dbReference type="NCBIfam" id="TIGR02985">
    <property type="entry name" value="Sig70_bacteroi1"/>
    <property type="match status" value="1"/>
</dbReference>
<accession>A0ABW9J9E4</accession>
<keyword evidence="2" id="KW-0805">Transcription regulation</keyword>
<evidence type="ECO:0000313" key="7">
    <source>
        <dbReference type="EMBL" id="MFN0256714.1"/>
    </source>
</evidence>
<dbReference type="EMBL" id="SSHJ02000007">
    <property type="protein sequence ID" value="MFN0256714.1"/>
    <property type="molecule type" value="Genomic_DNA"/>
</dbReference>
<dbReference type="Gene3D" id="1.10.1740.10">
    <property type="match status" value="1"/>
</dbReference>
<keyword evidence="4" id="KW-0804">Transcription</keyword>
<keyword evidence="3" id="KW-0731">Sigma factor</keyword>
<dbReference type="InterPro" id="IPR013249">
    <property type="entry name" value="RNA_pol_sigma70_r4_t2"/>
</dbReference>
<feature type="domain" description="RNA polymerase sigma-70 region 2" evidence="5">
    <location>
        <begin position="27"/>
        <end position="91"/>
    </location>
</feature>
<dbReference type="InterPro" id="IPR014284">
    <property type="entry name" value="RNA_pol_sigma-70_dom"/>
</dbReference>
<comment type="similarity">
    <text evidence="1">Belongs to the sigma-70 factor family. ECF subfamily.</text>
</comment>
<evidence type="ECO:0000256" key="3">
    <source>
        <dbReference type="ARBA" id="ARBA00023082"/>
    </source>
</evidence>
<evidence type="ECO:0000259" key="5">
    <source>
        <dbReference type="Pfam" id="PF04542"/>
    </source>
</evidence>
<feature type="domain" description="RNA polymerase sigma factor 70 region 4 type 2" evidence="6">
    <location>
        <begin position="127"/>
        <end position="175"/>
    </location>
</feature>
<dbReference type="Proteomes" id="UP001517247">
    <property type="component" value="Unassembled WGS sequence"/>
</dbReference>
<dbReference type="InterPro" id="IPR013325">
    <property type="entry name" value="RNA_pol_sigma_r2"/>
</dbReference>
<dbReference type="Pfam" id="PF08281">
    <property type="entry name" value="Sigma70_r4_2"/>
    <property type="match status" value="1"/>
</dbReference>
<dbReference type="InterPro" id="IPR039425">
    <property type="entry name" value="RNA_pol_sigma-70-like"/>
</dbReference>
<organism evidence="7 8">
    <name type="scientific">Pedobacter ureilyticus</name>
    <dbReference type="NCBI Taxonomy" id="1393051"/>
    <lineage>
        <taxon>Bacteria</taxon>
        <taxon>Pseudomonadati</taxon>
        <taxon>Bacteroidota</taxon>
        <taxon>Sphingobacteriia</taxon>
        <taxon>Sphingobacteriales</taxon>
        <taxon>Sphingobacteriaceae</taxon>
        <taxon>Pedobacter</taxon>
    </lineage>
</organism>
<dbReference type="PANTHER" id="PTHR43133:SF46">
    <property type="entry name" value="RNA POLYMERASE SIGMA-70 FACTOR ECF SUBFAMILY"/>
    <property type="match status" value="1"/>
</dbReference>
<evidence type="ECO:0000256" key="2">
    <source>
        <dbReference type="ARBA" id="ARBA00023015"/>
    </source>
</evidence>
<dbReference type="InterPro" id="IPR036388">
    <property type="entry name" value="WH-like_DNA-bd_sf"/>
</dbReference>
<dbReference type="CDD" id="cd06171">
    <property type="entry name" value="Sigma70_r4"/>
    <property type="match status" value="1"/>
</dbReference>